<dbReference type="OrthoDB" id="3218408at2"/>
<protein>
    <submittedName>
        <fullName evidence="4">TetR/AcrR family transcriptional regulator</fullName>
    </submittedName>
</protein>
<sequence length="225" mass="26040">MRRPAPPLHRDDPKKEPLVGHVKVTREDWLNVARDILVSDGEAEVKVLTISTRLEVSRSSFYWYFKSHKHLLDALLDEWENWNTRLIREHCELPAPTITAAVCNFFRCFIDPARFDQGLDFAVREWARRDGKVRARIDRADSARLKDIAAMFARFDYSADEADARARILYFQQLGYHALEQTEALEDRMARLPHYLLGFTGRAHTGDECDALNDFARAVLAPPQE</sequence>
<reference evidence="4 5" key="1">
    <citation type="submission" date="2019-04" db="EMBL/GenBank/DDBJ databases">
        <title>Shimia ponticola sp. nov., isolated from seawater.</title>
        <authorList>
            <person name="Kim Y.-O."/>
            <person name="Yoon J.-H."/>
        </authorList>
    </citation>
    <scope>NUCLEOTIDE SEQUENCE [LARGE SCALE GENOMIC DNA]</scope>
    <source>
        <strain evidence="4 5">MYP11</strain>
    </source>
</reference>
<feature type="domain" description="HTH tetR-type" evidence="3">
    <location>
        <begin position="23"/>
        <end position="83"/>
    </location>
</feature>
<name>A0A4S4NGB3_9RHOB</name>
<comment type="caution">
    <text evidence="4">The sequence shown here is derived from an EMBL/GenBank/DDBJ whole genome shotgun (WGS) entry which is preliminary data.</text>
</comment>
<feature type="DNA-binding region" description="H-T-H motif" evidence="2">
    <location>
        <begin position="46"/>
        <end position="65"/>
    </location>
</feature>
<organism evidence="4 5">
    <name type="scientific">Aliishimia ponticola</name>
    <dbReference type="NCBI Taxonomy" id="2499833"/>
    <lineage>
        <taxon>Bacteria</taxon>
        <taxon>Pseudomonadati</taxon>
        <taxon>Pseudomonadota</taxon>
        <taxon>Alphaproteobacteria</taxon>
        <taxon>Rhodobacterales</taxon>
        <taxon>Paracoccaceae</taxon>
        <taxon>Aliishimia</taxon>
    </lineage>
</organism>
<keyword evidence="5" id="KW-1185">Reference proteome</keyword>
<dbReference type="InterPro" id="IPR001647">
    <property type="entry name" value="HTH_TetR"/>
</dbReference>
<keyword evidence="1 2" id="KW-0238">DNA-binding</keyword>
<dbReference type="EMBL" id="SRKY01000002">
    <property type="protein sequence ID" value="THH37171.1"/>
    <property type="molecule type" value="Genomic_DNA"/>
</dbReference>
<dbReference type="Gene3D" id="1.10.357.10">
    <property type="entry name" value="Tetracycline Repressor, domain 2"/>
    <property type="match status" value="1"/>
</dbReference>
<dbReference type="Pfam" id="PF00440">
    <property type="entry name" value="TetR_N"/>
    <property type="match status" value="1"/>
</dbReference>
<dbReference type="RefSeq" id="WP_136462771.1">
    <property type="nucleotide sequence ID" value="NZ_SRKY01000002.1"/>
</dbReference>
<dbReference type="PROSITE" id="PS50977">
    <property type="entry name" value="HTH_TETR_2"/>
    <property type="match status" value="1"/>
</dbReference>
<proteinExistence type="predicted"/>
<dbReference type="Proteomes" id="UP000306602">
    <property type="component" value="Unassembled WGS sequence"/>
</dbReference>
<evidence type="ECO:0000313" key="4">
    <source>
        <dbReference type="EMBL" id="THH37171.1"/>
    </source>
</evidence>
<dbReference type="InterPro" id="IPR009057">
    <property type="entry name" value="Homeodomain-like_sf"/>
</dbReference>
<dbReference type="GO" id="GO:0003677">
    <property type="term" value="F:DNA binding"/>
    <property type="evidence" value="ECO:0007669"/>
    <property type="project" value="UniProtKB-UniRule"/>
</dbReference>
<gene>
    <name evidence="4" type="ORF">E4Z66_09595</name>
</gene>
<evidence type="ECO:0000256" key="1">
    <source>
        <dbReference type="ARBA" id="ARBA00023125"/>
    </source>
</evidence>
<accession>A0A4S4NGB3</accession>
<dbReference type="AlphaFoldDB" id="A0A4S4NGB3"/>
<dbReference type="SUPFAM" id="SSF46689">
    <property type="entry name" value="Homeodomain-like"/>
    <property type="match status" value="1"/>
</dbReference>
<evidence type="ECO:0000256" key="2">
    <source>
        <dbReference type="PROSITE-ProRule" id="PRU00335"/>
    </source>
</evidence>
<evidence type="ECO:0000313" key="5">
    <source>
        <dbReference type="Proteomes" id="UP000306602"/>
    </source>
</evidence>
<evidence type="ECO:0000259" key="3">
    <source>
        <dbReference type="PROSITE" id="PS50977"/>
    </source>
</evidence>